<evidence type="ECO:0000259" key="4">
    <source>
        <dbReference type="PROSITE" id="PS50011"/>
    </source>
</evidence>
<dbReference type="Pfam" id="PF00069">
    <property type="entry name" value="Pkinase"/>
    <property type="match status" value="1"/>
</dbReference>
<dbReference type="InterPro" id="IPR050117">
    <property type="entry name" value="MAPK"/>
</dbReference>
<feature type="domain" description="Protein kinase" evidence="4">
    <location>
        <begin position="8"/>
        <end position="305"/>
    </location>
</feature>
<evidence type="ECO:0000313" key="5">
    <source>
        <dbReference type="EMBL" id="KAJ8911953.1"/>
    </source>
</evidence>
<evidence type="ECO:0000256" key="1">
    <source>
        <dbReference type="ARBA" id="ARBA00022741"/>
    </source>
</evidence>
<dbReference type="InterPro" id="IPR017441">
    <property type="entry name" value="Protein_kinase_ATP_BS"/>
</dbReference>
<dbReference type="InterPro" id="IPR000719">
    <property type="entry name" value="Prot_kinase_dom"/>
</dbReference>
<proteinExistence type="predicted"/>
<keyword evidence="1 3" id="KW-0547">Nucleotide-binding</keyword>
<dbReference type="Proteomes" id="UP001159042">
    <property type="component" value="Unassembled WGS sequence"/>
</dbReference>
<evidence type="ECO:0000313" key="6">
    <source>
        <dbReference type="Proteomes" id="UP001159042"/>
    </source>
</evidence>
<organism evidence="5 6">
    <name type="scientific">Exocentrus adspersus</name>
    <dbReference type="NCBI Taxonomy" id="1586481"/>
    <lineage>
        <taxon>Eukaryota</taxon>
        <taxon>Metazoa</taxon>
        <taxon>Ecdysozoa</taxon>
        <taxon>Arthropoda</taxon>
        <taxon>Hexapoda</taxon>
        <taxon>Insecta</taxon>
        <taxon>Pterygota</taxon>
        <taxon>Neoptera</taxon>
        <taxon>Endopterygota</taxon>
        <taxon>Coleoptera</taxon>
        <taxon>Polyphaga</taxon>
        <taxon>Cucujiformia</taxon>
        <taxon>Chrysomeloidea</taxon>
        <taxon>Cerambycidae</taxon>
        <taxon>Lamiinae</taxon>
        <taxon>Acanthocinini</taxon>
        <taxon>Exocentrus</taxon>
    </lineage>
</organism>
<dbReference type="Gene3D" id="3.30.200.20">
    <property type="entry name" value="Phosphorylase Kinase, domain 1"/>
    <property type="match status" value="1"/>
</dbReference>
<name>A0AAV8VCW9_9CUCU</name>
<feature type="non-terminal residue" evidence="5">
    <location>
        <position position="511"/>
    </location>
</feature>
<dbReference type="GO" id="GO:0004672">
    <property type="term" value="F:protein kinase activity"/>
    <property type="evidence" value="ECO:0007669"/>
    <property type="project" value="InterPro"/>
</dbReference>
<dbReference type="InterPro" id="IPR011009">
    <property type="entry name" value="Kinase-like_dom_sf"/>
</dbReference>
<dbReference type="PROSITE" id="PS50011">
    <property type="entry name" value="PROTEIN_KINASE_DOM"/>
    <property type="match status" value="1"/>
</dbReference>
<gene>
    <name evidence="5" type="ORF">NQ315_012764</name>
</gene>
<dbReference type="SUPFAM" id="SSF56112">
    <property type="entry name" value="Protein kinase-like (PK-like)"/>
    <property type="match status" value="1"/>
</dbReference>
<evidence type="ECO:0000256" key="2">
    <source>
        <dbReference type="ARBA" id="ARBA00022840"/>
    </source>
</evidence>
<evidence type="ECO:0000256" key="3">
    <source>
        <dbReference type="PROSITE-ProRule" id="PRU10141"/>
    </source>
</evidence>
<reference evidence="5 6" key="1">
    <citation type="journal article" date="2023" name="Insect Mol. Biol.">
        <title>Genome sequencing provides insights into the evolution of gene families encoding plant cell wall-degrading enzymes in longhorned beetles.</title>
        <authorList>
            <person name="Shin N.R."/>
            <person name="Okamura Y."/>
            <person name="Kirsch R."/>
            <person name="Pauchet Y."/>
        </authorList>
    </citation>
    <scope>NUCLEOTIDE SEQUENCE [LARGE SCALE GENOMIC DNA]</scope>
    <source>
        <strain evidence="5">EAD_L_NR</strain>
    </source>
</reference>
<dbReference type="PROSITE" id="PS00107">
    <property type="entry name" value="PROTEIN_KINASE_ATP"/>
    <property type="match status" value="1"/>
</dbReference>
<keyword evidence="6" id="KW-1185">Reference proteome</keyword>
<accession>A0AAV8VCW9</accession>
<dbReference type="PROSITE" id="PS00108">
    <property type="entry name" value="PROTEIN_KINASE_ST"/>
    <property type="match status" value="1"/>
</dbReference>
<dbReference type="PANTHER" id="PTHR24055">
    <property type="entry name" value="MITOGEN-ACTIVATED PROTEIN KINASE"/>
    <property type="match status" value="1"/>
</dbReference>
<dbReference type="GO" id="GO:0005524">
    <property type="term" value="F:ATP binding"/>
    <property type="evidence" value="ECO:0007669"/>
    <property type="project" value="UniProtKB-UniRule"/>
</dbReference>
<keyword evidence="2 3" id="KW-0067">ATP-binding</keyword>
<dbReference type="EMBL" id="JANEYG010000153">
    <property type="protein sequence ID" value="KAJ8911953.1"/>
    <property type="molecule type" value="Genomic_DNA"/>
</dbReference>
<dbReference type="InterPro" id="IPR008271">
    <property type="entry name" value="Ser/Thr_kinase_AS"/>
</dbReference>
<comment type="caution">
    <text evidence="5">The sequence shown here is derived from an EMBL/GenBank/DDBJ whole genome shotgun (WGS) entry which is preliminary data.</text>
</comment>
<protein>
    <recommendedName>
        <fullName evidence="4">Protein kinase domain-containing protein</fullName>
    </recommendedName>
</protein>
<dbReference type="AlphaFoldDB" id="A0AAV8VCW9"/>
<dbReference type="Gene3D" id="1.10.510.10">
    <property type="entry name" value="Transferase(Phosphotransferase) domain 1"/>
    <property type="match status" value="1"/>
</dbReference>
<sequence>MDILNSKYKVIDKIGEGSFSEVLKCEHKETGVFYAAKRLKKCYKSEETIMACAEIIAAQKLPYHPNILNMFEHHYDSFTGQVTFIFELMDMSLHDYLKTKRRGLSEHRAKKYLYQVLRGLEHLHRNGLFHRDVKPENILIKFPSLLYSPLSKTNPASIFLDIVLNNEIIKLADLGSVRGIFSEPPYTEYISTRWYRSPECLLTVGNYGSKMDVWATGCVFYEMITLRPLFPGSNEIDQLSKIHQVLGSPSIQSRNCIFFPKLKGTGVDALLPYNSRSGRNVLRLMIEYDPDKRINVKRLLRNCYFDDIRDDYLCVENKSECKEKWFKPEGLKRSMGDDGHLLINNNSIKPKILKRDHYFDETKKSSKESSKSGNSSKKSCSINSRIYPVEIPYYDVQQLRPGKTNLNNYTSLPLVEYQVLKSLGENPTILKPHKVLRNRPKKNSEKERLKAKSNTDTVKCDMDEKTIMRKQLQSKSFVLPRRLGQHKLDAGNDDSVKKFHRSDKIKICQGV</sequence>
<dbReference type="SMART" id="SM00220">
    <property type="entry name" value="S_TKc"/>
    <property type="match status" value="1"/>
</dbReference>
<feature type="binding site" evidence="3">
    <location>
        <position position="37"/>
    </location>
    <ligand>
        <name>ATP</name>
        <dbReference type="ChEBI" id="CHEBI:30616"/>
    </ligand>
</feature>